<keyword evidence="3" id="KW-1185">Reference proteome</keyword>
<evidence type="ECO:0000313" key="2">
    <source>
        <dbReference type="EMBL" id="EDP96797.1"/>
    </source>
</evidence>
<organism evidence="2 3">
    <name type="scientific">Kordia algicida OT-1</name>
    <dbReference type="NCBI Taxonomy" id="391587"/>
    <lineage>
        <taxon>Bacteria</taxon>
        <taxon>Pseudomonadati</taxon>
        <taxon>Bacteroidota</taxon>
        <taxon>Flavobacteriia</taxon>
        <taxon>Flavobacteriales</taxon>
        <taxon>Flavobacteriaceae</taxon>
        <taxon>Kordia</taxon>
    </lineage>
</organism>
<dbReference type="Proteomes" id="UP000002945">
    <property type="component" value="Unassembled WGS sequence"/>
</dbReference>
<comment type="caution">
    <text evidence="2">The sequence shown here is derived from an EMBL/GenBank/DDBJ whole genome shotgun (WGS) entry which is preliminary data.</text>
</comment>
<keyword evidence="1" id="KW-0812">Transmembrane</keyword>
<dbReference type="HOGENOM" id="CLU_1852565_0_0_10"/>
<proteinExistence type="predicted"/>
<keyword evidence="1" id="KW-1133">Transmembrane helix</keyword>
<evidence type="ECO:0000256" key="1">
    <source>
        <dbReference type="SAM" id="Phobius"/>
    </source>
</evidence>
<dbReference type="AlphaFoldDB" id="A9DRI1"/>
<dbReference type="EMBL" id="ABIB01000003">
    <property type="protein sequence ID" value="EDP96797.1"/>
    <property type="molecule type" value="Genomic_DNA"/>
</dbReference>
<dbReference type="STRING" id="391587.KAOT1_16578"/>
<evidence type="ECO:0000313" key="3">
    <source>
        <dbReference type="Proteomes" id="UP000002945"/>
    </source>
</evidence>
<sequence length="138" mass="16469">MSVLNTSIICFQVVDWVKIENKIVFTIFIDYRPQMKKVKLERYFKLFTNEEAEVFFDNALKAQQIDFVKREIPDSKFTEYFFNEKDLDFVEHVNECLKEKEAEETEKITSKLYNRPYTIELILTLVLVALIITIIVLI</sequence>
<reference evidence="2 3" key="1">
    <citation type="journal article" date="2011" name="J. Bacteriol.">
        <title>Genome sequence of the algicidal bacterium Kordia algicida OT-1.</title>
        <authorList>
            <person name="Lee H.S."/>
            <person name="Kang S.G."/>
            <person name="Kwon K.K."/>
            <person name="Lee J.H."/>
            <person name="Kim S.J."/>
        </authorList>
    </citation>
    <scope>NUCLEOTIDE SEQUENCE [LARGE SCALE GENOMIC DNA]</scope>
    <source>
        <strain evidence="2 3">OT-1</strain>
    </source>
</reference>
<feature type="transmembrane region" description="Helical" evidence="1">
    <location>
        <begin position="117"/>
        <end position="137"/>
    </location>
</feature>
<gene>
    <name evidence="2" type="ORF">KAOT1_16578</name>
</gene>
<keyword evidence="1" id="KW-0472">Membrane</keyword>
<protein>
    <submittedName>
        <fullName evidence="2">Uncharacterized protein</fullName>
    </submittedName>
</protein>
<accession>A9DRI1</accession>
<name>A9DRI1_9FLAO</name>